<dbReference type="KEGG" id="ehx:EMIHUDRAFT_113645"/>
<feature type="transmembrane region" description="Helical" evidence="2">
    <location>
        <begin position="468"/>
        <end position="489"/>
    </location>
</feature>
<evidence type="ECO:0000313" key="4">
    <source>
        <dbReference type="Proteomes" id="UP000013827"/>
    </source>
</evidence>
<dbReference type="AlphaFoldDB" id="A0A0D3K1H1"/>
<sequence length="985" mass="108050">MQKSELSTAVITGRLHLLSISFAFLAVLSTGGSSTLFVMPIIGITTVAPLPLPEPQHSPQPLSPLSLPSPPSSSPSPPSSRPPFPPLPPPLLPPSPMVVKVSGGYYPEDVPWSLACDGLADNTTGGAPHEDMHAVPPGTCTFEMVHGWTGTRWSAPGWTDGTFTVSSSASYPPVVEIHHALTDELYKTDKPLADELSNDLPSPFRFLFMNVHVHSSSAPSRAQQRGQLWAAWFFLLLGVCGVLRMSELMWPPRFGAASVRRSNSGRLVRCRTEARHSVWLFLVALLPLACALSPSPPSLPPSPPQPLPPPLMFTGGCALRSSALDNVEYVAVGYTYSGAPYFRDTSSSYYIYWDPTCNDTGSTARWIVDDDVPSTTASSDLDGDGKCSYWAHIDSDDSSSPPLGTATWRVYCDGSWTDNDLTLAFLSPPPPAPPAPPPWPPGRAPLPPPPELPPPLPPADCDAAEATWRTHVGAATGPAYIFGALALLVPTASQPKLFLALYLPTLALGIPAILVASPLGFSWLVPEHCDYDLYFLVVVITLPLLFIFPPLVHLVLRKRLRALIAAIEGDLPQRLADGSLRLLRVAWLLERPTDWVLPRQQDLPEEAFWAPADAARLLAEEKVAALSYKWQGPFNSSKGGGDQPDGSRFHLEQVLSYYREGRHAEERPALMWDFAAIPQHDPITGAKRTAAETDLFKKGLGVMSNAYASPRVLVLQHRRIPLHLERELNEIYDGAPPADRLDLIPYAGAKCRSGWCTFETACALLMTEGGGHAYELGVGCVPVTRGRLPSVQHMEALFEAESTRFIGRADRERVCGMYLDLREKLEEYDEELVSVGDDLMTEEDAFRRILTLVFPFMALVFFPFSRILRAHLAAVLCCRPRDSLDYTFHWSLCKPPFRRKPDTPLSELPSCFLPTQQGEQAPSGLISMSSMFAKVRLSQERVSKLEREEGVSEDEIGDRARPLSERARSEREMSSVSLRLSVSSV</sequence>
<evidence type="ECO:0000256" key="2">
    <source>
        <dbReference type="SAM" id="Phobius"/>
    </source>
</evidence>
<reference evidence="4" key="1">
    <citation type="journal article" date="2013" name="Nature">
        <title>Pan genome of the phytoplankton Emiliania underpins its global distribution.</title>
        <authorList>
            <person name="Read B.A."/>
            <person name="Kegel J."/>
            <person name="Klute M.J."/>
            <person name="Kuo A."/>
            <person name="Lefebvre S.C."/>
            <person name="Maumus F."/>
            <person name="Mayer C."/>
            <person name="Miller J."/>
            <person name="Monier A."/>
            <person name="Salamov A."/>
            <person name="Young J."/>
            <person name="Aguilar M."/>
            <person name="Claverie J.M."/>
            <person name="Frickenhaus S."/>
            <person name="Gonzalez K."/>
            <person name="Herman E.K."/>
            <person name="Lin Y.C."/>
            <person name="Napier J."/>
            <person name="Ogata H."/>
            <person name="Sarno A.F."/>
            <person name="Shmutz J."/>
            <person name="Schroeder D."/>
            <person name="de Vargas C."/>
            <person name="Verret F."/>
            <person name="von Dassow P."/>
            <person name="Valentin K."/>
            <person name="Van de Peer Y."/>
            <person name="Wheeler G."/>
            <person name="Dacks J.B."/>
            <person name="Delwiche C.F."/>
            <person name="Dyhrman S.T."/>
            <person name="Glockner G."/>
            <person name="John U."/>
            <person name="Richards T."/>
            <person name="Worden A.Z."/>
            <person name="Zhang X."/>
            <person name="Grigoriev I.V."/>
            <person name="Allen A.E."/>
            <person name="Bidle K."/>
            <person name="Borodovsky M."/>
            <person name="Bowler C."/>
            <person name="Brownlee C."/>
            <person name="Cock J.M."/>
            <person name="Elias M."/>
            <person name="Gladyshev V.N."/>
            <person name="Groth M."/>
            <person name="Guda C."/>
            <person name="Hadaegh A."/>
            <person name="Iglesias-Rodriguez M.D."/>
            <person name="Jenkins J."/>
            <person name="Jones B.M."/>
            <person name="Lawson T."/>
            <person name="Leese F."/>
            <person name="Lindquist E."/>
            <person name="Lobanov A."/>
            <person name="Lomsadze A."/>
            <person name="Malik S.B."/>
            <person name="Marsh M.E."/>
            <person name="Mackinder L."/>
            <person name="Mock T."/>
            <person name="Mueller-Roeber B."/>
            <person name="Pagarete A."/>
            <person name="Parker M."/>
            <person name="Probert I."/>
            <person name="Quesneville H."/>
            <person name="Raines C."/>
            <person name="Rensing S.A."/>
            <person name="Riano-Pachon D.M."/>
            <person name="Richier S."/>
            <person name="Rokitta S."/>
            <person name="Shiraiwa Y."/>
            <person name="Soanes D.M."/>
            <person name="van der Giezen M."/>
            <person name="Wahlund T.M."/>
            <person name="Williams B."/>
            <person name="Wilson W."/>
            <person name="Wolfe G."/>
            <person name="Wurch L.L."/>
        </authorList>
    </citation>
    <scope>NUCLEOTIDE SEQUENCE</scope>
</reference>
<dbReference type="RefSeq" id="XP_005782035.1">
    <property type="nucleotide sequence ID" value="XM_005781978.1"/>
</dbReference>
<keyword evidence="2" id="KW-0472">Membrane</keyword>
<feature type="transmembrane region" description="Helical" evidence="2">
    <location>
        <begin position="849"/>
        <end position="868"/>
    </location>
</feature>
<dbReference type="HOGENOM" id="CLU_012474_0_0_1"/>
<dbReference type="GO" id="GO:0005884">
    <property type="term" value="C:actin filament"/>
    <property type="evidence" value="ECO:0007669"/>
    <property type="project" value="TreeGrafter"/>
</dbReference>
<proteinExistence type="predicted"/>
<feature type="transmembrane region" description="Helical" evidence="2">
    <location>
        <begin position="533"/>
        <end position="556"/>
    </location>
</feature>
<keyword evidence="2" id="KW-0812">Transmembrane</keyword>
<keyword evidence="2" id="KW-1133">Transmembrane helix</keyword>
<dbReference type="PANTHER" id="PTHR45691:SF6">
    <property type="entry name" value="PROTEIN DIAPHANOUS"/>
    <property type="match status" value="1"/>
</dbReference>
<dbReference type="GeneID" id="17274884"/>
<feature type="compositionally biased region" description="Basic and acidic residues" evidence="1">
    <location>
        <begin position="957"/>
        <end position="973"/>
    </location>
</feature>
<keyword evidence="4" id="KW-1185">Reference proteome</keyword>
<feature type="region of interest" description="Disordered" evidence="1">
    <location>
        <begin position="53"/>
        <end position="89"/>
    </location>
</feature>
<accession>A0A0D3K1H1</accession>
<dbReference type="PaxDb" id="2903-EOD29606"/>
<dbReference type="EnsemblProtists" id="EOD29606">
    <property type="protein sequence ID" value="EOD29606"/>
    <property type="gene ID" value="EMIHUDRAFT_113645"/>
</dbReference>
<feature type="compositionally biased region" description="Low complexity" evidence="1">
    <location>
        <begin position="974"/>
        <end position="985"/>
    </location>
</feature>
<dbReference type="PANTHER" id="PTHR45691">
    <property type="entry name" value="PROTEIN DIAPHANOUS"/>
    <property type="match status" value="1"/>
</dbReference>
<evidence type="ECO:0000313" key="3">
    <source>
        <dbReference type="EnsemblProtists" id="EOD29606"/>
    </source>
</evidence>
<organism evidence="3 4">
    <name type="scientific">Emiliania huxleyi (strain CCMP1516)</name>
    <dbReference type="NCBI Taxonomy" id="280463"/>
    <lineage>
        <taxon>Eukaryota</taxon>
        <taxon>Haptista</taxon>
        <taxon>Haptophyta</taxon>
        <taxon>Prymnesiophyceae</taxon>
        <taxon>Isochrysidales</taxon>
        <taxon>Noelaerhabdaceae</taxon>
        <taxon>Emiliania</taxon>
    </lineage>
</organism>
<protein>
    <submittedName>
        <fullName evidence="3">Uncharacterized protein</fullName>
    </submittedName>
</protein>
<feature type="region of interest" description="Disordered" evidence="1">
    <location>
        <begin position="945"/>
        <end position="985"/>
    </location>
</feature>
<evidence type="ECO:0000256" key="1">
    <source>
        <dbReference type="SAM" id="MobiDB-lite"/>
    </source>
</evidence>
<dbReference type="InterPro" id="IPR051412">
    <property type="entry name" value="Formin_Homology_Diaphanous_sf"/>
</dbReference>
<dbReference type="Proteomes" id="UP000013827">
    <property type="component" value="Unassembled WGS sequence"/>
</dbReference>
<feature type="transmembrane region" description="Helical" evidence="2">
    <location>
        <begin position="501"/>
        <end position="521"/>
    </location>
</feature>
<dbReference type="GO" id="GO:0030041">
    <property type="term" value="P:actin filament polymerization"/>
    <property type="evidence" value="ECO:0007669"/>
    <property type="project" value="TreeGrafter"/>
</dbReference>
<feature type="region of interest" description="Disordered" evidence="1">
    <location>
        <begin position="427"/>
        <end position="454"/>
    </location>
</feature>
<reference evidence="3" key="2">
    <citation type="submission" date="2024-10" db="UniProtKB">
        <authorList>
            <consortium name="EnsemblProtists"/>
        </authorList>
    </citation>
    <scope>IDENTIFICATION</scope>
</reference>
<name>A0A0D3K1H1_EMIH1</name>